<dbReference type="PATRIC" id="fig|264251.5.peg.3255"/>
<name>A0A0H2KJS1_9MICO</name>
<dbReference type="InterPro" id="IPR006439">
    <property type="entry name" value="HAD-SF_hydro_IA"/>
</dbReference>
<dbReference type="PRINTS" id="PR00413">
    <property type="entry name" value="HADHALOGNASE"/>
</dbReference>
<dbReference type="InterPro" id="IPR036412">
    <property type="entry name" value="HAD-like_sf"/>
</dbReference>
<reference evidence="1 2" key="1">
    <citation type="submission" date="2014-05" db="EMBL/GenBank/DDBJ databases">
        <title>Cellulosimicrobium funkei U11 genome.</title>
        <authorList>
            <person name="Hu C."/>
            <person name="Gong Y."/>
            <person name="Wan W."/>
            <person name="Jiang M."/>
        </authorList>
    </citation>
    <scope>NUCLEOTIDE SEQUENCE [LARGE SCALE GENOMIC DNA]</scope>
    <source>
        <strain evidence="1 2">U11</strain>
    </source>
</reference>
<evidence type="ECO:0000313" key="2">
    <source>
        <dbReference type="Proteomes" id="UP000035265"/>
    </source>
</evidence>
<dbReference type="RefSeq" id="WP_331386750.1">
    <property type="nucleotide sequence ID" value="NZ_JNBQ01000027.1"/>
</dbReference>
<sequence>MTVRHVLFDADGVLQHIPDGWYAAVAQYLGDRAHDFVRETWSEDLPMLVGEGDYLPVLAAGLERYGVAVSAEDVYRAIWFDALEVVDASFDLVRALRASGYGVHLGTNQERRRVPFMRHALGYDAEFDTSWYSCELGIAKPDPRFFLEAARRIGTDPGDVLFVDDTARNVEGARAAGMVGVHWDVSRGHDELVRVLAGHGVVVRAGQDRAGEAVAGEGVGPGAAVPGP</sequence>
<dbReference type="AlphaFoldDB" id="A0A0H2KJS1"/>
<dbReference type="PANTHER" id="PTHR43611:SF3">
    <property type="entry name" value="FLAVIN MONONUCLEOTIDE HYDROLASE 1, CHLOROPLATIC"/>
    <property type="match status" value="1"/>
</dbReference>
<dbReference type="STRING" id="264251.FB00_15990"/>
<gene>
    <name evidence="1" type="ORF">FB00_15990</name>
</gene>
<evidence type="ECO:0000313" key="1">
    <source>
        <dbReference type="EMBL" id="KLN33721.1"/>
    </source>
</evidence>
<dbReference type="SFLD" id="SFLDS00003">
    <property type="entry name" value="Haloacid_Dehalogenase"/>
    <property type="match status" value="1"/>
</dbReference>
<dbReference type="InterPro" id="IPR023214">
    <property type="entry name" value="HAD_sf"/>
</dbReference>
<accession>A0A0H2KJS1</accession>
<dbReference type="SFLD" id="SFLDG01129">
    <property type="entry name" value="C1.5:_HAD__Beta-PGM__Phosphata"/>
    <property type="match status" value="1"/>
</dbReference>
<dbReference type="EMBL" id="JNBQ01000027">
    <property type="protein sequence ID" value="KLN33721.1"/>
    <property type="molecule type" value="Genomic_DNA"/>
</dbReference>
<dbReference type="Pfam" id="PF00702">
    <property type="entry name" value="Hydrolase"/>
    <property type="match status" value="1"/>
</dbReference>
<dbReference type="PANTHER" id="PTHR43611">
    <property type="entry name" value="ALPHA-D-GLUCOSE 1-PHOSPHATE PHOSPHATASE"/>
    <property type="match status" value="1"/>
</dbReference>
<dbReference type="SUPFAM" id="SSF56784">
    <property type="entry name" value="HAD-like"/>
    <property type="match status" value="1"/>
</dbReference>
<dbReference type="Gene3D" id="3.40.50.1000">
    <property type="entry name" value="HAD superfamily/HAD-like"/>
    <property type="match status" value="1"/>
</dbReference>
<organism evidence="1 2">
    <name type="scientific">Cellulosimicrobium funkei</name>
    <dbReference type="NCBI Taxonomy" id="264251"/>
    <lineage>
        <taxon>Bacteria</taxon>
        <taxon>Bacillati</taxon>
        <taxon>Actinomycetota</taxon>
        <taxon>Actinomycetes</taxon>
        <taxon>Micrococcales</taxon>
        <taxon>Promicromonosporaceae</taxon>
        <taxon>Cellulosimicrobium</taxon>
    </lineage>
</organism>
<protein>
    <submittedName>
        <fullName evidence="1">Haloacid dehalogenase</fullName>
    </submittedName>
</protein>
<dbReference type="Proteomes" id="UP000035265">
    <property type="component" value="Unassembled WGS sequence"/>
</dbReference>
<keyword evidence="2" id="KW-1185">Reference proteome</keyword>
<dbReference type="NCBIfam" id="TIGR01509">
    <property type="entry name" value="HAD-SF-IA-v3"/>
    <property type="match status" value="1"/>
</dbReference>
<comment type="caution">
    <text evidence="1">The sequence shown here is derived from an EMBL/GenBank/DDBJ whole genome shotgun (WGS) entry which is preliminary data.</text>
</comment>
<proteinExistence type="predicted"/>